<keyword evidence="4" id="KW-1185">Reference proteome</keyword>
<evidence type="ECO:0000256" key="1">
    <source>
        <dbReference type="SAM" id="MobiDB-lite"/>
    </source>
</evidence>
<dbReference type="GO" id="GO:0005524">
    <property type="term" value="F:ATP binding"/>
    <property type="evidence" value="ECO:0007669"/>
    <property type="project" value="InterPro"/>
</dbReference>
<proteinExistence type="predicted"/>
<name>A0A431TDW3_9BURK</name>
<reference evidence="3 4" key="1">
    <citation type="submission" date="2018-12" db="EMBL/GenBank/DDBJ databases">
        <title>The genome of Variovorax gossypii DSM 100435.</title>
        <authorList>
            <person name="Gao J."/>
            <person name="Sun J."/>
        </authorList>
    </citation>
    <scope>NUCLEOTIDE SEQUENCE [LARGE SCALE GENOMIC DNA]</scope>
    <source>
        <strain evidence="3 4">DSM 100435</strain>
    </source>
</reference>
<dbReference type="InterPro" id="IPR027417">
    <property type="entry name" value="P-loop_NTPase"/>
</dbReference>
<dbReference type="OrthoDB" id="9783370at2"/>
<organism evidence="3 4">
    <name type="scientific">Variovorax gossypii</name>
    <dbReference type="NCBI Taxonomy" id="1679495"/>
    <lineage>
        <taxon>Bacteria</taxon>
        <taxon>Pseudomonadati</taxon>
        <taxon>Pseudomonadota</taxon>
        <taxon>Betaproteobacteria</taxon>
        <taxon>Burkholderiales</taxon>
        <taxon>Comamonadaceae</taxon>
        <taxon>Variovorax</taxon>
    </lineage>
</organism>
<feature type="region of interest" description="Disordered" evidence="1">
    <location>
        <begin position="17"/>
        <end position="61"/>
    </location>
</feature>
<feature type="domain" description="AAA+ ATPase" evidence="2">
    <location>
        <begin position="82"/>
        <end position="262"/>
    </location>
</feature>
<dbReference type="Gene3D" id="3.40.50.300">
    <property type="entry name" value="P-loop containing nucleotide triphosphate hydrolases"/>
    <property type="match status" value="1"/>
</dbReference>
<sequence>MNSMAPTENWRIFTGERMPHNGLADLPDPPPWRPRRSKVERERPWPRNKREDNTLPPAALKRGRDFHSTDKIIDMVNAALYLRRPLLVTGQPGSGKSSLVDAIAYELRMGPALRWSVTSRSTLRDALYQYDAIGRLQQQESGTPAAIGDFITLGPLGTALLPTQRPRALLIDEIDKSDIDLPNDLLNIFEEGEFEIPELRRLGAQASVEVFTSDPLQPRADIKGGTVSGHEFPLMILTSNGEREFPAPFLRRCLRLRMPNPTGMLDEDDNKDWRRLNAIVDLHFSPQDRDAAESIIDAFKARAGQGKEVATDQLLNSIHFVLSSQIDPGTQRDAIVEELMRELVVAGS</sequence>
<accession>A0A431TDW3</accession>
<dbReference type="GO" id="GO:0016887">
    <property type="term" value="F:ATP hydrolysis activity"/>
    <property type="evidence" value="ECO:0007669"/>
    <property type="project" value="InterPro"/>
</dbReference>
<dbReference type="SMART" id="SM00382">
    <property type="entry name" value="AAA"/>
    <property type="match status" value="1"/>
</dbReference>
<dbReference type="EMBL" id="RXOE01000012">
    <property type="protein sequence ID" value="RTQ30653.1"/>
    <property type="molecule type" value="Genomic_DNA"/>
</dbReference>
<evidence type="ECO:0000259" key="2">
    <source>
        <dbReference type="SMART" id="SM00382"/>
    </source>
</evidence>
<protein>
    <submittedName>
        <fullName evidence="3">MoxR family ATPase</fullName>
    </submittedName>
</protein>
<evidence type="ECO:0000313" key="4">
    <source>
        <dbReference type="Proteomes" id="UP000267418"/>
    </source>
</evidence>
<dbReference type="SUPFAM" id="SSF52540">
    <property type="entry name" value="P-loop containing nucleoside triphosphate hydrolases"/>
    <property type="match status" value="1"/>
</dbReference>
<gene>
    <name evidence="3" type="ORF">EJP69_28620</name>
</gene>
<dbReference type="Proteomes" id="UP000267418">
    <property type="component" value="Unassembled WGS sequence"/>
</dbReference>
<comment type="caution">
    <text evidence="3">The sequence shown here is derived from an EMBL/GenBank/DDBJ whole genome shotgun (WGS) entry which is preliminary data.</text>
</comment>
<evidence type="ECO:0000313" key="3">
    <source>
        <dbReference type="EMBL" id="RTQ30653.1"/>
    </source>
</evidence>
<feature type="compositionally biased region" description="Basic and acidic residues" evidence="1">
    <location>
        <begin position="37"/>
        <end position="53"/>
    </location>
</feature>
<dbReference type="Pfam" id="PF07728">
    <property type="entry name" value="AAA_5"/>
    <property type="match status" value="1"/>
</dbReference>
<dbReference type="InterPro" id="IPR003593">
    <property type="entry name" value="AAA+_ATPase"/>
</dbReference>
<dbReference type="InterPro" id="IPR011704">
    <property type="entry name" value="ATPase_dyneun-rel_AAA"/>
</dbReference>
<dbReference type="AlphaFoldDB" id="A0A431TDW3"/>